<name>A0A0P9CC54_9BACL</name>
<protein>
    <recommendedName>
        <fullName evidence="3">Apea-like HEPN domain-containing protein</fullName>
    </recommendedName>
</protein>
<dbReference type="Proteomes" id="UP000050482">
    <property type="component" value="Unassembled WGS sequence"/>
</dbReference>
<reference evidence="1 2" key="1">
    <citation type="submission" date="2015-09" db="EMBL/GenBank/DDBJ databases">
        <title>Draft genome sequence of Alicyclobacillus ferrooxydans DSM 22381.</title>
        <authorList>
            <person name="Hemp J."/>
        </authorList>
    </citation>
    <scope>NUCLEOTIDE SEQUENCE [LARGE SCALE GENOMIC DNA]</scope>
    <source>
        <strain evidence="1 2">TC-34</strain>
    </source>
</reference>
<evidence type="ECO:0008006" key="3">
    <source>
        <dbReference type="Google" id="ProtNLM"/>
    </source>
</evidence>
<dbReference type="PATRIC" id="fig|471514.4.peg.3429"/>
<gene>
    <name evidence="1" type="ORF">AN477_13720</name>
</gene>
<evidence type="ECO:0000313" key="1">
    <source>
        <dbReference type="EMBL" id="KPV43146.1"/>
    </source>
</evidence>
<comment type="caution">
    <text evidence="1">The sequence shown here is derived from an EMBL/GenBank/DDBJ whole genome shotgun (WGS) entry which is preliminary data.</text>
</comment>
<dbReference type="EMBL" id="LJCO01000056">
    <property type="protein sequence ID" value="KPV43146.1"/>
    <property type="molecule type" value="Genomic_DNA"/>
</dbReference>
<sequence>MNEDIEEVILNNGYVPVRGRERIRRIALELEIPTNILETYLLEHMECRKLVRANGRIHMMIDFDEIPEESIRQFPSLTSWIAIPHAILLDYMDLRDVGPKILTMLVGSPASSPNGRIVEGEASQNAFFFTVNDITLVDPFFELNDFFIVAENGTLYQWKFAETITSRLQENRSAFSSSFVDLIPFERNVIEYRRLINDSGAAPQDIESAFNRVAAERTQILNTLRTVHRTLKLSHEQSGSQQVINSPPPRLGRFDSLEVSSGAFRIRTDMAPIYFSAAVQHVARAGQVTTSGGVPDDLIFETIPAVILAYLCLDSHVNELGYRTQVPDWKSVLDNETPLDSKLGRLFSFHREKNLLKARPDLKRTLQEYTELRNSLIHFEYEAWNVSIVDSQPISELYTRINLPAAIRYVNFVAKFVTLINENLAIPAPRWLSTQTGWLENVDLGFLGQ</sequence>
<evidence type="ECO:0000313" key="2">
    <source>
        <dbReference type="Proteomes" id="UP000050482"/>
    </source>
</evidence>
<organism evidence="1 2">
    <name type="scientific">Alicyclobacillus ferrooxydans</name>
    <dbReference type="NCBI Taxonomy" id="471514"/>
    <lineage>
        <taxon>Bacteria</taxon>
        <taxon>Bacillati</taxon>
        <taxon>Bacillota</taxon>
        <taxon>Bacilli</taxon>
        <taxon>Bacillales</taxon>
        <taxon>Alicyclobacillaceae</taxon>
        <taxon>Alicyclobacillus</taxon>
    </lineage>
</organism>
<dbReference type="AlphaFoldDB" id="A0A0P9CC54"/>
<accession>A0A0P9CC54</accession>
<dbReference type="OrthoDB" id="9779191at2"/>
<keyword evidence="2" id="KW-1185">Reference proteome</keyword>
<proteinExistence type="predicted"/>
<dbReference type="RefSeq" id="WP_054969736.1">
    <property type="nucleotide sequence ID" value="NZ_LJCO01000056.1"/>
</dbReference>